<proteinExistence type="predicted"/>
<dbReference type="EMBL" id="FXYD01000003">
    <property type="protein sequence ID" value="SMX39478.1"/>
    <property type="molecule type" value="Genomic_DNA"/>
</dbReference>
<evidence type="ECO:0000313" key="4">
    <source>
        <dbReference type="Proteomes" id="UP000203464"/>
    </source>
</evidence>
<organism evidence="3 4">
    <name type="scientific">Octadecabacter ascidiaceicola</name>
    <dbReference type="NCBI Taxonomy" id="1655543"/>
    <lineage>
        <taxon>Bacteria</taxon>
        <taxon>Pseudomonadati</taxon>
        <taxon>Pseudomonadota</taxon>
        <taxon>Alphaproteobacteria</taxon>
        <taxon>Rhodobacterales</taxon>
        <taxon>Roseobacteraceae</taxon>
        <taxon>Octadecabacter</taxon>
    </lineage>
</organism>
<dbReference type="PANTHER" id="PTHR30388:SF4">
    <property type="entry name" value="MOLYBDENUM COFACTOR INSERTION CHAPERONE PAOD"/>
    <property type="match status" value="1"/>
</dbReference>
<dbReference type="Gene3D" id="3.40.50.720">
    <property type="entry name" value="NAD(P)-binding Rossmann-like Domain"/>
    <property type="match status" value="1"/>
</dbReference>
<name>A0A238K9A8_9RHOB</name>
<dbReference type="InterPro" id="IPR052698">
    <property type="entry name" value="MoCofactor_Util/Proc"/>
</dbReference>
<dbReference type="AlphaFoldDB" id="A0A238K9A8"/>
<sequence>MHMTAINSAQPDTRDPLLALAVGEVLGVLALVIRTEGPSYRSVGASMVFADDGNRIGSLSSGCIESDLALHAEQTRADSTPRRILYGRGSPYVDIQLPCGGGLEILLLPQPQPSELSLIAKVVTDRQPIDLSIAMDSGRISQDQLSQTGIAGDNFTLHLTPPLRFVVFGKGPEATTFTRLVQSLGYHGALISPDAETLGIPPVQGWDMHEIRSSICPEYVSLDDRTAVLFFFHDHEWEAPILSELLDQQTFYVGCQGSLQASETRRAELSQLGVAAENIEKIRGPIGLIPSVRDSSVLAVSVLAEILALP</sequence>
<evidence type="ECO:0000259" key="1">
    <source>
        <dbReference type="Pfam" id="PF02625"/>
    </source>
</evidence>
<evidence type="ECO:0000313" key="3">
    <source>
        <dbReference type="EMBL" id="SMX39478.1"/>
    </source>
</evidence>
<dbReference type="Pfam" id="PF13478">
    <property type="entry name" value="XdhC_C"/>
    <property type="match status" value="1"/>
</dbReference>
<dbReference type="Proteomes" id="UP000203464">
    <property type="component" value="Unassembled WGS sequence"/>
</dbReference>
<dbReference type="EC" id="1.17.1.4" evidence="3"/>
<dbReference type="InterPro" id="IPR027051">
    <property type="entry name" value="XdhC_Rossmann_dom"/>
</dbReference>
<dbReference type="InterPro" id="IPR003777">
    <property type="entry name" value="XdhC_CoxI"/>
</dbReference>
<gene>
    <name evidence="3" type="primary">pucA_2</name>
    <name evidence="3" type="ORF">OCA8868_01985</name>
</gene>
<accession>A0A238K9A8</accession>
<dbReference type="GO" id="GO:0004854">
    <property type="term" value="F:xanthine dehydrogenase activity"/>
    <property type="evidence" value="ECO:0007669"/>
    <property type="project" value="UniProtKB-EC"/>
</dbReference>
<reference evidence="4" key="1">
    <citation type="submission" date="2017-05" db="EMBL/GenBank/DDBJ databases">
        <authorList>
            <person name="Rodrigo-Torres L."/>
            <person name="Arahal R. D."/>
            <person name="Lucena T."/>
        </authorList>
    </citation>
    <scope>NUCLEOTIDE SEQUENCE [LARGE SCALE GENOMIC DNA]</scope>
    <source>
        <strain evidence="4">CECT 8868</strain>
    </source>
</reference>
<evidence type="ECO:0000259" key="2">
    <source>
        <dbReference type="Pfam" id="PF13478"/>
    </source>
</evidence>
<protein>
    <submittedName>
        <fullName evidence="3">Putative xanthine dehydrogenase subunit A</fullName>
        <ecNumber evidence="3">1.17.1.4</ecNumber>
    </submittedName>
</protein>
<dbReference type="Pfam" id="PF02625">
    <property type="entry name" value="XdhC_CoxI"/>
    <property type="match status" value="1"/>
</dbReference>
<keyword evidence="4" id="KW-1185">Reference proteome</keyword>
<feature type="domain" description="XdhC- CoxI" evidence="1">
    <location>
        <begin position="28"/>
        <end position="86"/>
    </location>
</feature>
<dbReference type="PANTHER" id="PTHR30388">
    <property type="entry name" value="ALDEHYDE OXIDOREDUCTASE MOLYBDENUM COFACTOR ASSEMBLY PROTEIN"/>
    <property type="match status" value="1"/>
</dbReference>
<feature type="domain" description="XdhC Rossmann" evidence="2">
    <location>
        <begin position="166"/>
        <end position="306"/>
    </location>
</feature>
<keyword evidence="3" id="KW-0560">Oxidoreductase</keyword>